<dbReference type="AlphaFoldDB" id="A0A094PWK2"/>
<feature type="domain" description="Sulfotransferase" evidence="1">
    <location>
        <begin position="50"/>
        <end position="253"/>
    </location>
</feature>
<dbReference type="SUPFAM" id="SSF52540">
    <property type="entry name" value="P-loop containing nucleoside triphosphate hydrolases"/>
    <property type="match status" value="1"/>
</dbReference>
<dbReference type="Gene3D" id="3.40.50.300">
    <property type="entry name" value="P-loop containing nucleotide triphosphate hydrolases"/>
    <property type="match status" value="1"/>
</dbReference>
<organism evidence="2">
    <name type="scientific">freshwater metagenome</name>
    <dbReference type="NCBI Taxonomy" id="449393"/>
    <lineage>
        <taxon>unclassified sequences</taxon>
        <taxon>metagenomes</taxon>
        <taxon>ecological metagenomes</taxon>
    </lineage>
</organism>
<evidence type="ECO:0000313" key="2">
    <source>
        <dbReference type="EMBL" id="KGA14089.1"/>
    </source>
</evidence>
<gene>
    <name evidence="2" type="ORF">GM51_18050</name>
</gene>
<dbReference type="InterPro" id="IPR027417">
    <property type="entry name" value="P-loop_NTPase"/>
</dbReference>
<comment type="caution">
    <text evidence="2">The sequence shown here is derived from an EMBL/GenBank/DDBJ whole genome shotgun (WGS) entry which is preliminary data.</text>
</comment>
<evidence type="ECO:0000259" key="1">
    <source>
        <dbReference type="Pfam" id="PF00685"/>
    </source>
</evidence>
<dbReference type="Pfam" id="PF00685">
    <property type="entry name" value="Sulfotransfer_1"/>
    <property type="match status" value="1"/>
</dbReference>
<dbReference type="InterPro" id="IPR000863">
    <property type="entry name" value="Sulfotransferase_dom"/>
</dbReference>
<reference evidence="2" key="1">
    <citation type="submission" date="2014-06" db="EMBL/GenBank/DDBJ databases">
        <title>Key roles for freshwater Actinobacteria revealed by deep metagenomic sequencing.</title>
        <authorList>
            <person name="Ghai R."/>
            <person name="Mizuno C.M."/>
            <person name="Picazo A."/>
            <person name="Camacho A."/>
            <person name="Rodriguez-Valera F."/>
        </authorList>
    </citation>
    <scope>NUCLEOTIDE SEQUENCE</scope>
</reference>
<name>A0A094PWK2_9ZZZZ</name>
<proteinExistence type="predicted"/>
<dbReference type="EMBL" id="JNSL01000160">
    <property type="protein sequence ID" value="KGA14089.1"/>
    <property type="molecule type" value="Genomic_DNA"/>
</dbReference>
<protein>
    <recommendedName>
        <fullName evidence="1">Sulfotransferase domain-containing protein</fullName>
    </recommendedName>
</protein>
<sequence length="300" mass="35262">MSDKRRDGRKPAQSDVILTTKKALLNLKALPKYFYTRYIKKPVPVKSKIVFVVSFPRSGTHAIGSLLSNEKVGFRYYGEFFIFNAWNSQIERINRFYPFFSLRYSLNLRKQRKSWKYYKFETTSLDAHRTMAAIQSLPGIHIIKIFPQHLSDPILQSIIAEFKPHIIFLRRNHLDRFVSHKKANASGKWHTASTSDLVINLDPREFETFINNYTKFYTDYLHFAKEQGCPILDVDFVDLQNPEKVREIQKFAQFDDFSDWDQLTLAPTTVKQDKSSKVQEDFLLHIGKEISDYNFKAVRV</sequence>
<accession>A0A094PWK2</accession>
<dbReference type="GO" id="GO:0008146">
    <property type="term" value="F:sulfotransferase activity"/>
    <property type="evidence" value="ECO:0007669"/>
    <property type="project" value="InterPro"/>
</dbReference>